<evidence type="ECO:0000313" key="1">
    <source>
        <dbReference type="EMBL" id="KRQ14895.1"/>
    </source>
</evidence>
<dbReference type="Proteomes" id="UP000051936">
    <property type="component" value="Unassembled WGS sequence"/>
</dbReference>
<comment type="caution">
    <text evidence="1">The sequence shown here is derived from an EMBL/GenBank/DDBJ whole genome shotgun (WGS) entry which is preliminary data.</text>
</comment>
<proteinExistence type="predicted"/>
<dbReference type="RefSeq" id="WP_057745636.1">
    <property type="nucleotide sequence ID" value="NZ_LJYG01000045.1"/>
</dbReference>
<keyword evidence="2" id="KW-1185">Reference proteome</keyword>
<organism evidence="1 2">
    <name type="scientific">Bradyrhizobium manausense</name>
    <dbReference type="NCBI Taxonomy" id="989370"/>
    <lineage>
        <taxon>Bacteria</taxon>
        <taxon>Pseudomonadati</taxon>
        <taxon>Pseudomonadota</taxon>
        <taxon>Alphaproteobacteria</taxon>
        <taxon>Hyphomicrobiales</taxon>
        <taxon>Nitrobacteraceae</taxon>
        <taxon>Bradyrhizobium</taxon>
    </lineage>
</organism>
<gene>
    <name evidence="1" type="ORF">AOQ71_10740</name>
</gene>
<accession>A0A0R3E752</accession>
<evidence type="ECO:0000313" key="2">
    <source>
        <dbReference type="Proteomes" id="UP000051936"/>
    </source>
</evidence>
<dbReference type="AlphaFoldDB" id="A0A0R3E752"/>
<sequence>MQANDTITLIEAYDAIRIFVESIWRRMDKPQDEVAFLLAGLKWADGSPVDPAMWQDWMAAAQRVKEEGGGAP</sequence>
<dbReference type="OrthoDB" id="8244929at2"/>
<dbReference type="EMBL" id="LJYG01000045">
    <property type="protein sequence ID" value="KRQ14895.1"/>
    <property type="molecule type" value="Genomic_DNA"/>
</dbReference>
<name>A0A0R3E752_9BRAD</name>
<protein>
    <submittedName>
        <fullName evidence="1">Uncharacterized protein</fullName>
    </submittedName>
</protein>
<dbReference type="STRING" id="989370.AOQ71_10740"/>
<reference evidence="1 2" key="1">
    <citation type="submission" date="2015-09" db="EMBL/GenBank/DDBJ databases">
        <title>Draft Genome Sequence of Bradyrhizobium manausense Strain BR 3351T, a Novel Symbiotic Nitrogen-Fixing Alphaproteobacterium Isolated from Brazilian Amazon Rain Forest.</title>
        <authorList>
            <person name="De Araujo J.L."/>
            <person name="Zilli J.E."/>
        </authorList>
    </citation>
    <scope>NUCLEOTIDE SEQUENCE [LARGE SCALE GENOMIC DNA]</scope>
    <source>
        <strain evidence="1 2">BR3351</strain>
    </source>
</reference>